<evidence type="ECO:0000256" key="5">
    <source>
        <dbReference type="ARBA" id="ARBA00023329"/>
    </source>
</evidence>
<comment type="function">
    <text evidence="8">Acrosomal protein that maintains proacrosin (pro-ACR) as an enzymatically inactive zymogen in the acrosome. Involved also in the acrosome formation.</text>
</comment>
<dbReference type="GO" id="GO:0005634">
    <property type="term" value="C:nucleus"/>
    <property type="evidence" value="ECO:0007669"/>
    <property type="project" value="TreeGrafter"/>
</dbReference>
<gene>
    <name evidence="9" type="primary">Acrbp_0</name>
    <name evidence="9" type="ORF">PROATE_R07060</name>
</gene>
<evidence type="ECO:0000313" key="10">
    <source>
        <dbReference type="Proteomes" id="UP000562415"/>
    </source>
</evidence>
<comment type="caution">
    <text evidence="9">The sequence shown here is derived from an EMBL/GenBank/DDBJ whole genome shotgun (WGS) entry which is preliminary data.</text>
</comment>
<evidence type="ECO:0000256" key="3">
    <source>
        <dbReference type="ARBA" id="ARBA00022553"/>
    </source>
</evidence>
<evidence type="ECO:0000256" key="6">
    <source>
        <dbReference type="ARBA" id="ARBA00032734"/>
    </source>
</evidence>
<name>A0A7K5F8B0_PROAR</name>
<keyword evidence="10" id="KW-1185">Reference proteome</keyword>
<dbReference type="GO" id="GO:0001669">
    <property type="term" value="C:acrosomal vesicle"/>
    <property type="evidence" value="ECO:0007669"/>
    <property type="project" value="UniProtKB-SubCell"/>
</dbReference>
<dbReference type="Proteomes" id="UP000562415">
    <property type="component" value="Unassembled WGS sequence"/>
</dbReference>
<proteinExistence type="predicted"/>
<accession>A0A7K5F8B0</accession>
<keyword evidence="4" id="KW-0732">Signal</keyword>
<evidence type="ECO:0000256" key="2">
    <source>
        <dbReference type="ARBA" id="ARBA00018940"/>
    </source>
</evidence>
<feature type="non-terminal residue" evidence="9">
    <location>
        <position position="1"/>
    </location>
</feature>
<organism evidence="9 10">
    <name type="scientific">Probosciger aterrimus</name>
    <name type="common">Palm cockatoo</name>
    <dbReference type="NCBI Taxonomy" id="141839"/>
    <lineage>
        <taxon>Eukaryota</taxon>
        <taxon>Metazoa</taxon>
        <taxon>Chordata</taxon>
        <taxon>Craniata</taxon>
        <taxon>Vertebrata</taxon>
        <taxon>Euteleostomi</taxon>
        <taxon>Archelosauria</taxon>
        <taxon>Archosauria</taxon>
        <taxon>Dinosauria</taxon>
        <taxon>Saurischia</taxon>
        <taxon>Theropoda</taxon>
        <taxon>Coelurosauria</taxon>
        <taxon>Aves</taxon>
        <taxon>Neognathae</taxon>
        <taxon>Neoaves</taxon>
        <taxon>Telluraves</taxon>
        <taxon>Australaves</taxon>
        <taxon>Psittaciformes</taxon>
        <taxon>Cacatuidae</taxon>
        <taxon>Probosciger</taxon>
    </lineage>
</organism>
<protein>
    <recommendedName>
        <fullName evidence="2">Acrosin-binding protein</fullName>
    </recommendedName>
    <alternativeName>
        <fullName evidence="6">Acrosin-binding protein, 60 kDa form</fullName>
    </alternativeName>
    <alternativeName>
        <fullName evidence="7">Proacrosin-binding protein sp32</fullName>
    </alternativeName>
</protein>
<reference evidence="9 10" key="1">
    <citation type="submission" date="2019-09" db="EMBL/GenBank/DDBJ databases">
        <title>Bird 10,000 Genomes (B10K) Project - Family phase.</title>
        <authorList>
            <person name="Zhang G."/>
        </authorList>
    </citation>
    <scope>NUCLEOTIDE SEQUENCE [LARGE SCALE GENOMIC DNA]</scope>
    <source>
        <strain evidence="9">B10K-DU-017-47</strain>
    </source>
</reference>
<dbReference type="InterPro" id="IPR009865">
    <property type="entry name" value="Proacrosin-bd"/>
</dbReference>
<dbReference type="PANTHER" id="PTHR21362:SF1">
    <property type="entry name" value="ACROSIN-BINDING PROTEIN"/>
    <property type="match status" value="1"/>
</dbReference>
<evidence type="ECO:0000313" key="9">
    <source>
        <dbReference type="EMBL" id="NWS41148.1"/>
    </source>
</evidence>
<evidence type="ECO:0000256" key="4">
    <source>
        <dbReference type="ARBA" id="ARBA00022729"/>
    </source>
</evidence>
<dbReference type="AlphaFoldDB" id="A0A7K5F8B0"/>
<sequence>AQQPGTPLSDEEYSQFFRFLQTARRANTACLLRMLYGCQYPLVQRLDEYENHGVIPEGPICSELPKSPIFPDFCTFSFYRCTKKKYFIKV</sequence>
<dbReference type="Pfam" id="PF07222">
    <property type="entry name" value="PBP_sp32"/>
    <property type="match status" value="1"/>
</dbReference>
<evidence type="ECO:0000256" key="1">
    <source>
        <dbReference type="ARBA" id="ARBA00004218"/>
    </source>
</evidence>
<dbReference type="OrthoDB" id="9009946at2759"/>
<evidence type="ECO:0000256" key="8">
    <source>
        <dbReference type="ARBA" id="ARBA00045517"/>
    </source>
</evidence>
<feature type="non-terminal residue" evidence="9">
    <location>
        <position position="90"/>
    </location>
</feature>
<keyword evidence="5" id="KW-0968">Cytoplasmic vesicle</keyword>
<dbReference type="EMBL" id="VYZH01000824">
    <property type="protein sequence ID" value="NWS41148.1"/>
    <property type="molecule type" value="Genomic_DNA"/>
</dbReference>
<keyword evidence="3" id="KW-0597">Phosphoprotein</keyword>
<evidence type="ECO:0000256" key="7">
    <source>
        <dbReference type="ARBA" id="ARBA00033453"/>
    </source>
</evidence>
<dbReference type="PANTHER" id="PTHR21362">
    <property type="entry name" value="ACROSIN-BINDING PROTEIN"/>
    <property type="match status" value="1"/>
</dbReference>
<comment type="subcellular location">
    <subcellularLocation>
        <location evidence="1">Cytoplasmic vesicle</location>
        <location evidence="1">Secretory vesicle</location>
        <location evidence="1">Acrosome</location>
    </subcellularLocation>
</comment>